<dbReference type="InterPro" id="IPR000182">
    <property type="entry name" value="GNAT_dom"/>
</dbReference>
<reference evidence="3 4" key="1">
    <citation type="submission" date="2013-08" db="EMBL/GenBank/DDBJ databases">
        <title>The genome sequence of Skermanella stibiiresistens.</title>
        <authorList>
            <person name="Zhu W."/>
            <person name="Wang G."/>
        </authorList>
    </citation>
    <scope>NUCLEOTIDE SEQUENCE [LARGE SCALE GENOMIC DNA]</scope>
    <source>
        <strain evidence="3 4">SB22</strain>
    </source>
</reference>
<evidence type="ECO:0000313" key="4">
    <source>
        <dbReference type="Proteomes" id="UP000019486"/>
    </source>
</evidence>
<evidence type="ECO:0000256" key="1">
    <source>
        <dbReference type="SAM" id="MobiDB-lite"/>
    </source>
</evidence>
<dbReference type="Pfam" id="PF13302">
    <property type="entry name" value="Acetyltransf_3"/>
    <property type="match status" value="1"/>
</dbReference>
<accession>W9H6S4</accession>
<dbReference type="AlphaFoldDB" id="W9H6S4"/>
<organism evidence="3 4">
    <name type="scientific">Skermanella stibiiresistens SB22</name>
    <dbReference type="NCBI Taxonomy" id="1385369"/>
    <lineage>
        <taxon>Bacteria</taxon>
        <taxon>Pseudomonadati</taxon>
        <taxon>Pseudomonadota</taxon>
        <taxon>Alphaproteobacteria</taxon>
        <taxon>Rhodospirillales</taxon>
        <taxon>Azospirillaceae</taxon>
        <taxon>Skermanella</taxon>
    </lineage>
</organism>
<feature type="domain" description="N-acetyltransferase" evidence="2">
    <location>
        <begin position="12"/>
        <end position="178"/>
    </location>
</feature>
<dbReference type="OrthoDB" id="5295305at2"/>
<dbReference type="STRING" id="1385369.N825_06250"/>
<dbReference type="RefSeq" id="WP_051512484.1">
    <property type="nucleotide sequence ID" value="NZ_AVFL01000012.1"/>
</dbReference>
<gene>
    <name evidence="3" type="ORF">N825_06250</name>
</gene>
<feature type="region of interest" description="Disordered" evidence="1">
    <location>
        <begin position="186"/>
        <end position="205"/>
    </location>
</feature>
<evidence type="ECO:0000313" key="3">
    <source>
        <dbReference type="EMBL" id="EWY39473.1"/>
    </source>
</evidence>
<name>W9H6S4_9PROT</name>
<sequence length="205" mass="22314">MPDPSTLTTHRLILRALRVADADDLFPTFADRETMRFFGDRHASVTVTRALFDHVITGAEASSSLQWAIRTRLEGAERSRTIGGISLNAIVGGTARMGFILSKEHHGRGYATEAVGAAVAFGFNDVGLHRITLHIDPDNTASRRVAGKLGFSQEGRMRESFPIGNGFRDELVFGLLAREWNAAAPSLRRGGDPSAFVQRDRALGP</sequence>
<evidence type="ECO:0000259" key="2">
    <source>
        <dbReference type="PROSITE" id="PS51186"/>
    </source>
</evidence>
<keyword evidence="4" id="KW-1185">Reference proteome</keyword>
<proteinExistence type="predicted"/>
<dbReference type="Gene3D" id="3.40.630.30">
    <property type="match status" value="1"/>
</dbReference>
<dbReference type="EMBL" id="AVFL01000012">
    <property type="protein sequence ID" value="EWY39473.1"/>
    <property type="molecule type" value="Genomic_DNA"/>
</dbReference>
<dbReference type="PANTHER" id="PTHR43792">
    <property type="entry name" value="GNAT FAMILY, PUTATIVE (AFU_ORTHOLOGUE AFUA_3G00765)-RELATED-RELATED"/>
    <property type="match status" value="1"/>
</dbReference>
<dbReference type="SUPFAM" id="SSF55729">
    <property type="entry name" value="Acyl-CoA N-acyltransferases (Nat)"/>
    <property type="match status" value="1"/>
</dbReference>
<dbReference type="InterPro" id="IPR051531">
    <property type="entry name" value="N-acetyltransferase"/>
</dbReference>
<dbReference type="PROSITE" id="PS51186">
    <property type="entry name" value="GNAT"/>
    <property type="match status" value="1"/>
</dbReference>
<dbReference type="Proteomes" id="UP000019486">
    <property type="component" value="Unassembled WGS sequence"/>
</dbReference>
<dbReference type="InterPro" id="IPR016181">
    <property type="entry name" value="Acyl_CoA_acyltransferase"/>
</dbReference>
<protein>
    <recommendedName>
        <fullName evidence="2">N-acetyltransferase domain-containing protein</fullName>
    </recommendedName>
</protein>
<comment type="caution">
    <text evidence="3">The sequence shown here is derived from an EMBL/GenBank/DDBJ whole genome shotgun (WGS) entry which is preliminary data.</text>
</comment>
<dbReference type="GO" id="GO:0016747">
    <property type="term" value="F:acyltransferase activity, transferring groups other than amino-acyl groups"/>
    <property type="evidence" value="ECO:0007669"/>
    <property type="project" value="InterPro"/>
</dbReference>